<dbReference type="EMBL" id="MFLA01000032">
    <property type="protein sequence ID" value="OGG58583.1"/>
    <property type="molecule type" value="Genomic_DNA"/>
</dbReference>
<comment type="caution">
    <text evidence="3">The sequence shown here is derived from an EMBL/GenBank/DDBJ whole genome shotgun (WGS) entry which is preliminary data.</text>
</comment>
<reference evidence="3 4" key="1">
    <citation type="journal article" date="2016" name="Nat. Commun.">
        <title>Thousands of microbial genomes shed light on interconnected biogeochemical processes in an aquifer system.</title>
        <authorList>
            <person name="Anantharaman K."/>
            <person name="Brown C.T."/>
            <person name="Hug L.A."/>
            <person name="Sharon I."/>
            <person name="Castelle C.J."/>
            <person name="Probst A.J."/>
            <person name="Thomas B.C."/>
            <person name="Singh A."/>
            <person name="Wilkins M.J."/>
            <person name="Karaoz U."/>
            <person name="Brodie E.L."/>
            <person name="Williams K.H."/>
            <person name="Hubbard S.S."/>
            <person name="Banfield J.F."/>
        </authorList>
    </citation>
    <scope>NUCLEOTIDE SEQUENCE [LARGE SCALE GENOMIC DNA]</scope>
</reference>
<name>A0A1F6DAW9_9BACT</name>
<gene>
    <name evidence="3" type="ORF">A2765_02575</name>
</gene>
<feature type="transmembrane region" description="Helical" evidence="1">
    <location>
        <begin position="21"/>
        <end position="39"/>
    </location>
</feature>
<keyword evidence="1" id="KW-1133">Transmembrane helix</keyword>
<keyword evidence="1" id="KW-0472">Membrane</keyword>
<evidence type="ECO:0000256" key="1">
    <source>
        <dbReference type="SAM" id="Phobius"/>
    </source>
</evidence>
<sequence>MRKYLAKLPRSTEELLRWYERYISPATLLVAFTIDTLAFKRVDLLRSNLLLFSYLAIASTSILLFHLIQSGRLRGNFFLTIVLYIPVVMQFGFGGLFSGFVILYSQSAAYATSWIFIVLLAALLIGNERFRALYVGFVFEASVLFLTLISFLIFFLPVVTGKIGTTMFLLSEALAVGAMFAFVRIVYVLAPEVYRASRVRLWQSTASIFLIFNLLYFTNVIPPLPLALKEAGVYHKVTRVSGEYHLQAEPLKWYQRYLRYNTVFHKMPGETVYVFTSVFAPTRLSTTITHEWQFYDPVLEKWLTTDKVSFPIQGGRDGGYRGYTLDNATVPGMWRVNVRTGDGRLIGKVSFTVEDAVTAPQTSEEIR</sequence>
<feature type="transmembrane region" description="Helical" evidence="1">
    <location>
        <begin position="168"/>
        <end position="189"/>
    </location>
</feature>
<organism evidence="3 4">
    <name type="scientific">Candidatus Kaiserbacteria bacterium RIFCSPHIGHO2_01_FULL_56_24</name>
    <dbReference type="NCBI Taxonomy" id="1798487"/>
    <lineage>
        <taxon>Bacteria</taxon>
        <taxon>Candidatus Kaiseribacteriota</taxon>
    </lineage>
</organism>
<accession>A0A1F6DAW9</accession>
<dbReference type="Proteomes" id="UP000176377">
    <property type="component" value="Unassembled WGS sequence"/>
</dbReference>
<dbReference type="InterPro" id="IPR022606">
    <property type="entry name" value="DUF2914"/>
</dbReference>
<protein>
    <recommendedName>
        <fullName evidence="2">DUF2914 domain-containing protein</fullName>
    </recommendedName>
</protein>
<evidence type="ECO:0000313" key="3">
    <source>
        <dbReference type="EMBL" id="OGG58583.1"/>
    </source>
</evidence>
<proteinExistence type="predicted"/>
<feature type="transmembrane region" description="Helical" evidence="1">
    <location>
        <begin position="77"/>
        <end position="102"/>
    </location>
</feature>
<dbReference type="AlphaFoldDB" id="A0A1F6DAW9"/>
<feature type="domain" description="DUF2914" evidence="2">
    <location>
        <begin position="286"/>
        <end position="353"/>
    </location>
</feature>
<keyword evidence="1" id="KW-0812">Transmembrane</keyword>
<feature type="transmembrane region" description="Helical" evidence="1">
    <location>
        <begin position="45"/>
        <end position="65"/>
    </location>
</feature>
<evidence type="ECO:0000313" key="4">
    <source>
        <dbReference type="Proteomes" id="UP000176377"/>
    </source>
</evidence>
<feature type="transmembrane region" description="Helical" evidence="1">
    <location>
        <begin position="108"/>
        <end position="126"/>
    </location>
</feature>
<feature type="transmembrane region" description="Helical" evidence="1">
    <location>
        <begin position="201"/>
        <end position="218"/>
    </location>
</feature>
<feature type="transmembrane region" description="Helical" evidence="1">
    <location>
        <begin position="133"/>
        <end position="156"/>
    </location>
</feature>
<evidence type="ECO:0000259" key="2">
    <source>
        <dbReference type="Pfam" id="PF11141"/>
    </source>
</evidence>
<dbReference type="Pfam" id="PF11141">
    <property type="entry name" value="DUF2914"/>
    <property type="match status" value="1"/>
</dbReference>